<keyword evidence="2" id="KW-1133">Transmembrane helix</keyword>
<dbReference type="PANTHER" id="PTHR22133:SF2">
    <property type="entry name" value="AT01821P-RELATED"/>
    <property type="match status" value="1"/>
</dbReference>
<dbReference type="RefSeq" id="XP_015592055.1">
    <property type="nucleotide sequence ID" value="XM_015736569.2"/>
</dbReference>
<dbReference type="CTD" id="1349"/>
<proteinExistence type="predicted"/>
<evidence type="ECO:0000313" key="5">
    <source>
        <dbReference type="RefSeq" id="XP_015592055.1"/>
    </source>
</evidence>
<dbReference type="Proteomes" id="UP000694920">
    <property type="component" value="Unplaced"/>
</dbReference>
<gene>
    <name evidence="5" type="primary">LOC107266264</name>
</gene>
<dbReference type="PANTHER" id="PTHR22133">
    <property type="entry name" value="AT01821P-RELATED"/>
    <property type="match status" value="1"/>
</dbReference>
<evidence type="ECO:0000256" key="1">
    <source>
        <dbReference type="SAM" id="MobiDB-lite"/>
    </source>
</evidence>
<keyword evidence="2" id="KW-0812">Transmembrane</keyword>
<feature type="transmembrane region" description="Helical" evidence="2">
    <location>
        <begin position="57"/>
        <end position="79"/>
    </location>
</feature>
<keyword evidence="2" id="KW-0472">Membrane</keyword>
<name>A0AAJ7FHG3_CEPCN</name>
<feature type="domain" description="Deltamethrin resistance protein prag01" evidence="3">
    <location>
        <begin position="33"/>
        <end position="84"/>
    </location>
</feature>
<evidence type="ECO:0000256" key="2">
    <source>
        <dbReference type="SAM" id="Phobius"/>
    </source>
</evidence>
<dbReference type="GeneID" id="107266264"/>
<protein>
    <submittedName>
        <fullName evidence="5">Uncharacterized protein LOC107266264</fullName>
    </submittedName>
</protein>
<evidence type="ECO:0000259" key="3">
    <source>
        <dbReference type="Pfam" id="PF16020"/>
    </source>
</evidence>
<accession>A0AAJ7FHG3</accession>
<keyword evidence="4" id="KW-1185">Reference proteome</keyword>
<sequence length="90" mass="10389">MLNQIVRPLVRQAATKGARSYHPPSTLKNTTMDDLPKPQGSWQKYHEEQQKKFNMQLIAGIALFTATFTFAQLNGFLYLNYYPPTPKEEK</sequence>
<dbReference type="Pfam" id="PF16020">
    <property type="entry name" value="Deltameth_res"/>
    <property type="match status" value="1"/>
</dbReference>
<dbReference type="KEGG" id="ccin:107266264"/>
<dbReference type="AlphaFoldDB" id="A0AAJ7FHG3"/>
<organism evidence="4 5">
    <name type="scientific">Cephus cinctus</name>
    <name type="common">Wheat stem sawfly</name>
    <dbReference type="NCBI Taxonomy" id="211228"/>
    <lineage>
        <taxon>Eukaryota</taxon>
        <taxon>Metazoa</taxon>
        <taxon>Ecdysozoa</taxon>
        <taxon>Arthropoda</taxon>
        <taxon>Hexapoda</taxon>
        <taxon>Insecta</taxon>
        <taxon>Pterygota</taxon>
        <taxon>Neoptera</taxon>
        <taxon>Endopterygota</taxon>
        <taxon>Hymenoptera</taxon>
        <taxon>Cephoidea</taxon>
        <taxon>Cephidae</taxon>
        <taxon>Cephus</taxon>
    </lineage>
</organism>
<evidence type="ECO:0000313" key="4">
    <source>
        <dbReference type="Proteomes" id="UP000694920"/>
    </source>
</evidence>
<feature type="region of interest" description="Disordered" evidence="1">
    <location>
        <begin position="13"/>
        <end position="45"/>
    </location>
</feature>
<dbReference type="InterPro" id="IPR031973">
    <property type="entry name" value="Deltameth_res_prag01"/>
</dbReference>
<reference evidence="5" key="1">
    <citation type="submission" date="2025-08" db="UniProtKB">
        <authorList>
            <consortium name="RefSeq"/>
        </authorList>
    </citation>
    <scope>IDENTIFICATION</scope>
</reference>